<feature type="compositionally biased region" description="Basic and acidic residues" evidence="1">
    <location>
        <begin position="152"/>
        <end position="165"/>
    </location>
</feature>
<dbReference type="GO" id="GO:0003677">
    <property type="term" value="F:DNA binding"/>
    <property type="evidence" value="ECO:0007669"/>
    <property type="project" value="InterPro"/>
</dbReference>
<feature type="region of interest" description="Disordered" evidence="1">
    <location>
        <begin position="115"/>
        <end position="165"/>
    </location>
</feature>
<dbReference type="Gene3D" id="3.30.1310.10">
    <property type="entry name" value="Nucleoid-associated protein YbaB-like domain"/>
    <property type="match status" value="1"/>
</dbReference>
<sequence>MSNERLQADAAMMMEAFAEQMSGIAEIQRNRSQLTATVTACDKRISVTVNADGILIETKFADDIKDLSYEEIALAMTQSVQAASAKVHKQARDLMQPLRERKERLPRLSELLDGAPDLGEMMPLAPPASIAPPDAAERRREEEPTMVFGDVEDVRPRSIVSDTDR</sequence>
<gene>
    <name evidence="2" type="ORF">NRB20_26320</name>
</gene>
<evidence type="ECO:0000313" key="3">
    <source>
        <dbReference type="Proteomes" id="UP000438448"/>
    </source>
</evidence>
<proteinExistence type="predicted"/>
<dbReference type="InterPro" id="IPR036894">
    <property type="entry name" value="YbaB-like_sf"/>
</dbReference>
<dbReference type="Pfam" id="PF02575">
    <property type="entry name" value="YbaB_DNA_bd"/>
    <property type="match status" value="1"/>
</dbReference>
<organism evidence="2 3">
    <name type="scientific">Nocardia macrotermitis</name>
    <dbReference type="NCBI Taxonomy" id="2585198"/>
    <lineage>
        <taxon>Bacteria</taxon>
        <taxon>Bacillati</taxon>
        <taxon>Actinomycetota</taxon>
        <taxon>Actinomycetes</taxon>
        <taxon>Mycobacteriales</taxon>
        <taxon>Nocardiaceae</taxon>
        <taxon>Nocardia</taxon>
    </lineage>
</organism>
<evidence type="ECO:0000256" key="1">
    <source>
        <dbReference type="SAM" id="MobiDB-lite"/>
    </source>
</evidence>
<keyword evidence="3" id="KW-1185">Reference proteome</keyword>
<comment type="caution">
    <text evidence="2">The sequence shown here is derived from an EMBL/GenBank/DDBJ whole genome shotgun (WGS) entry which is preliminary data.</text>
</comment>
<dbReference type="AlphaFoldDB" id="A0A7K0D2R2"/>
<name>A0A7K0D2R2_9NOCA</name>
<evidence type="ECO:0000313" key="2">
    <source>
        <dbReference type="EMBL" id="MQY19542.1"/>
    </source>
</evidence>
<accession>A0A7K0D2R2</accession>
<dbReference type="SUPFAM" id="SSF82607">
    <property type="entry name" value="YbaB-like"/>
    <property type="match status" value="1"/>
</dbReference>
<reference evidence="2 3" key="1">
    <citation type="submission" date="2019-10" db="EMBL/GenBank/DDBJ databases">
        <title>Nocardia macrotermitis sp. nov. and Nocardia aurantia sp. nov., isolated from the gut of fungus growing-termite Macrotermes natalensis.</title>
        <authorList>
            <person name="Benndorf R."/>
            <person name="Schwitalla J."/>
            <person name="Martin K."/>
            <person name="De Beer W."/>
            <person name="Kaster A.-K."/>
            <person name="Vollmers J."/>
            <person name="Poulsen M."/>
            <person name="Beemelmanns C."/>
        </authorList>
    </citation>
    <scope>NUCLEOTIDE SEQUENCE [LARGE SCALE GENOMIC DNA]</scope>
    <source>
        <strain evidence="2 3">RB20</strain>
    </source>
</reference>
<dbReference type="Proteomes" id="UP000438448">
    <property type="component" value="Unassembled WGS sequence"/>
</dbReference>
<protein>
    <recommendedName>
        <fullName evidence="4">YbaB/EbfC DNA-binding family protein</fullName>
    </recommendedName>
</protein>
<dbReference type="InterPro" id="IPR004401">
    <property type="entry name" value="YbaB/EbfC"/>
</dbReference>
<dbReference type="EMBL" id="WEGK01000005">
    <property type="protein sequence ID" value="MQY19542.1"/>
    <property type="molecule type" value="Genomic_DNA"/>
</dbReference>
<dbReference type="RefSeq" id="WP_194289832.1">
    <property type="nucleotide sequence ID" value="NZ_WEGK01000005.1"/>
</dbReference>
<evidence type="ECO:0008006" key="4">
    <source>
        <dbReference type="Google" id="ProtNLM"/>
    </source>
</evidence>